<keyword evidence="3" id="KW-0539">Nucleus</keyword>
<dbReference type="InterPro" id="IPR029000">
    <property type="entry name" value="Cyclophilin-like_dom_sf"/>
</dbReference>
<comment type="subcellular location">
    <subcellularLocation>
        <location evidence="2">Nucleus</location>
    </subcellularLocation>
</comment>
<proteinExistence type="inferred from homology"/>
<gene>
    <name evidence="7" type="ORF">BN980_GECA26s00703g</name>
</gene>
<evidence type="ECO:0000313" key="8">
    <source>
        <dbReference type="Proteomes" id="UP000242525"/>
    </source>
</evidence>
<name>A0A0J9XKZ0_GEOCN</name>
<organism evidence="7 8">
    <name type="scientific">Geotrichum candidum</name>
    <name type="common">Oospora lactis</name>
    <name type="synonym">Dipodascus geotrichum</name>
    <dbReference type="NCBI Taxonomy" id="1173061"/>
    <lineage>
        <taxon>Eukaryota</taxon>
        <taxon>Fungi</taxon>
        <taxon>Dikarya</taxon>
        <taxon>Ascomycota</taxon>
        <taxon>Saccharomycotina</taxon>
        <taxon>Dipodascomycetes</taxon>
        <taxon>Dipodascales</taxon>
        <taxon>Dipodascaceae</taxon>
        <taxon>Geotrichum</taxon>
    </lineage>
</organism>
<reference evidence="7" key="1">
    <citation type="submission" date="2014-03" db="EMBL/GenBank/DDBJ databases">
        <authorList>
            <person name="Casaregola S."/>
        </authorList>
    </citation>
    <scope>NUCLEOTIDE SEQUENCE [LARGE SCALE GENOMIC DNA]</scope>
    <source>
        <strain evidence="7">CLIB 918</strain>
    </source>
</reference>
<comment type="similarity">
    <text evidence="4">Belongs to the cyclophilin-type PPIase family. CWC27 subfamily.</text>
</comment>
<dbReference type="InterPro" id="IPR002130">
    <property type="entry name" value="Cyclophilin-type_PPIase_dom"/>
</dbReference>
<dbReference type="Gene3D" id="2.40.100.10">
    <property type="entry name" value="Cyclophilin-like"/>
    <property type="match status" value="1"/>
</dbReference>
<feature type="compositionally biased region" description="Polar residues" evidence="5">
    <location>
        <begin position="519"/>
        <end position="535"/>
    </location>
</feature>
<dbReference type="STRING" id="1173061.A0A0J9XKZ0"/>
<feature type="domain" description="PPIase cyclophilin-type" evidence="6">
    <location>
        <begin position="20"/>
        <end position="185"/>
    </location>
</feature>
<dbReference type="EMBL" id="CCBN010000026">
    <property type="protein sequence ID" value="CDO57868.1"/>
    <property type="molecule type" value="Genomic_DNA"/>
</dbReference>
<protein>
    <submittedName>
        <fullName evidence="7">Similar to Saccharomyces cerevisiae YPL064C CWC27 Component of a complex containing Cef1p</fullName>
    </submittedName>
</protein>
<feature type="region of interest" description="Disordered" evidence="5">
    <location>
        <begin position="417"/>
        <end position="535"/>
    </location>
</feature>
<evidence type="ECO:0000256" key="2">
    <source>
        <dbReference type="ARBA" id="ARBA00004123"/>
    </source>
</evidence>
<keyword evidence="8" id="KW-1185">Reference proteome</keyword>
<evidence type="ECO:0000256" key="4">
    <source>
        <dbReference type="ARBA" id="ARBA00038509"/>
    </source>
</evidence>
<evidence type="ECO:0000256" key="5">
    <source>
        <dbReference type="SAM" id="MobiDB-lite"/>
    </source>
</evidence>
<dbReference type="PANTHER" id="PTHR45625:SF6">
    <property type="entry name" value="SPLICEOSOME-ASSOCIATED PROTEIN CWC27 HOMOLOG"/>
    <property type="match status" value="1"/>
</dbReference>
<feature type="compositionally biased region" description="Basic and acidic residues" evidence="5">
    <location>
        <begin position="499"/>
        <end position="514"/>
    </location>
</feature>
<feature type="compositionally biased region" description="Low complexity" evidence="5">
    <location>
        <begin position="332"/>
        <end position="342"/>
    </location>
</feature>
<sequence length="553" mass="59979">MATPIEPPTTASVTLSTTRGELTLDLWAKEVPRTCHLFLTRCINGDFTGGNRVDVARLFKGEVVQFNSSSSGSSSSGSGSGSGDSGFPKKELHSRLNFTARARGYIGVGWPLGDDSSSSHNNDDDNDAFFVTLGNGPRIRALNGRYTVFGKVVGDSIYTLSKIEDGAVDDEGKPITPVFVTDAVVTTPYFEDLAKLMVQKQTEREAAAKANAAAAAAAASQKAGDKKKIIAKKAKVRLSYDDDEEEEDAGVMVRKRGQQPARKKFKMKSAHEVMNDKSLVIEAPVQPKSPSPEPTPSPPPPAVQSSKNGDLAATTVTSTTEEVGQPDPTLPPATTKEPPKTAQQLEDEFEALKATLKSRKHHTDHQTETGKEKESLVDKEKAQYLRNKRALKKGSDKREAQTLALLNKFTAKIGSSFGSQTLHSSKPAAAAAANSTITTTTTKPPAENTAETSDNDFNSDSEYEEDDDFDNADLYSHRFLPQHETTKDDSLITQFTSTKHNDDKFSEVDPEHLLGKTFKTPTSKVTGTRTGALASTQKLREELRKKKLERIGD</sequence>
<evidence type="ECO:0000313" key="7">
    <source>
        <dbReference type="EMBL" id="CDO57868.1"/>
    </source>
</evidence>
<dbReference type="GO" id="GO:0003755">
    <property type="term" value="F:peptidyl-prolyl cis-trans isomerase activity"/>
    <property type="evidence" value="ECO:0007669"/>
    <property type="project" value="UniProtKB-EC"/>
</dbReference>
<feature type="region of interest" description="Disordered" evidence="5">
    <location>
        <begin position="67"/>
        <end position="88"/>
    </location>
</feature>
<evidence type="ECO:0000256" key="3">
    <source>
        <dbReference type="ARBA" id="ARBA00023242"/>
    </source>
</evidence>
<dbReference type="OrthoDB" id="442970at2759"/>
<dbReference type="AlphaFoldDB" id="A0A0J9XKZ0"/>
<comment type="caution">
    <text evidence="7">The sequence shown here is derived from an EMBL/GenBank/DDBJ whole genome shotgun (WGS) entry which is preliminary data.</text>
</comment>
<evidence type="ECO:0000259" key="6">
    <source>
        <dbReference type="PROSITE" id="PS50072"/>
    </source>
</evidence>
<dbReference type="InterPro" id="IPR044666">
    <property type="entry name" value="Cyclophilin_A-like"/>
</dbReference>
<dbReference type="GO" id="GO:0071013">
    <property type="term" value="C:catalytic step 2 spliceosome"/>
    <property type="evidence" value="ECO:0007669"/>
    <property type="project" value="TreeGrafter"/>
</dbReference>
<dbReference type="Proteomes" id="UP000242525">
    <property type="component" value="Unassembled WGS sequence"/>
</dbReference>
<feature type="region of interest" description="Disordered" evidence="5">
    <location>
        <begin position="240"/>
        <end position="381"/>
    </location>
</feature>
<dbReference type="Pfam" id="PF00160">
    <property type="entry name" value="Pro_isomerase"/>
    <property type="match status" value="1"/>
</dbReference>
<dbReference type="PANTHER" id="PTHR45625">
    <property type="entry name" value="PEPTIDYL-PROLYL CIS-TRANS ISOMERASE-RELATED"/>
    <property type="match status" value="1"/>
</dbReference>
<feature type="compositionally biased region" description="Low complexity" evidence="5">
    <location>
        <begin position="68"/>
        <end position="77"/>
    </location>
</feature>
<evidence type="ECO:0000256" key="1">
    <source>
        <dbReference type="ARBA" id="ARBA00000971"/>
    </source>
</evidence>
<comment type="catalytic activity">
    <reaction evidence="1">
        <text>[protein]-peptidylproline (omega=180) = [protein]-peptidylproline (omega=0)</text>
        <dbReference type="Rhea" id="RHEA:16237"/>
        <dbReference type="Rhea" id="RHEA-COMP:10747"/>
        <dbReference type="Rhea" id="RHEA-COMP:10748"/>
        <dbReference type="ChEBI" id="CHEBI:83833"/>
        <dbReference type="ChEBI" id="CHEBI:83834"/>
        <dbReference type="EC" id="5.2.1.8"/>
    </reaction>
</comment>
<dbReference type="SUPFAM" id="SSF50891">
    <property type="entry name" value="Cyclophilin-like"/>
    <property type="match status" value="1"/>
</dbReference>
<feature type="compositionally biased region" description="Basic and acidic residues" evidence="5">
    <location>
        <begin position="364"/>
        <end position="381"/>
    </location>
</feature>
<feature type="compositionally biased region" description="Acidic residues" evidence="5">
    <location>
        <begin position="453"/>
        <end position="471"/>
    </location>
</feature>
<dbReference type="PROSITE" id="PS50072">
    <property type="entry name" value="CSA_PPIASE_2"/>
    <property type="match status" value="1"/>
</dbReference>
<accession>A0A0J9XKZ0</accession>
<feature type="compositionally biased region" description="Pro residues" evidence="5">
    <location>
        <begin position="287"/>
        <end position="302"/>
    </location>
</feature>
<feature type="compositionally biased region" description="Low complexity" evidence="5">
    <location>
        <begin position="424"/>
        <end position="452"/>
    </location>
</feature>
<feature type="compositionally biased region" description="Low complexity" evidence="5">
    <location>
        <begin position="303"/>
        <end position="323"/>
    </location>
</feature>
<feature type="compositionally biased region" description="Basic residues" evidence="5">
    <location>
        <begin position="253"/>
        <end position="268"/>
    </location>
</feature>